<keyword evidence="3" id="KW-1185">Reference proteome</keyword>
<dbReference type="EMBL" id="FNOK01000042">
    <property type="protein sequence ID" value="SDY99852.1"/>
    <property type="molecule type" value="Genomic_DNA"/>
</dbReference>
<gene>
    <name evidence="2" type="ORF">SAMN05216215_10429</name>
</gene>
<name>A0A1H3PFB1_9PSEU</name>
<feature type="transmembrane region" description="Helical" evidence="1">
    <location>
        <begin position="7"/>
        <end position="31"/>
    </location>
</feature>
<accession>A0A1H3PFB1</accession>
<evidence type="ECO:0000256" key="1">
    <source>
        <dbReference type="SAM" id="Phobius"/>
    </source>
</evidence>
<dbReference type="AlphaFoldDB" id="A0A1H3PFB1"/>
<dbReference type="Proteomes" id="UP000199529">
    <property type="component" value="Unassembled WGS sequence"/>
</dbReference>
<sequence length="108" mass="11725">MSKENRILYGGMTLAAAVPLLLGLLLGWPAWVTVPLFGATLYGVYQKLMHGNRTTSDHVGVVLDRIGLYGDNPVRALTAHRFAKLIEAAGNPGVAEEVRQKFDAPRPL</sequence>
<keyword evidence="1" id="KW-1133">Transmembrane helix</keyword>
<reference evidence="3" key="1">
    <citation type="submission" date="2016-10" db="EMBL/GenBank/DDBJ databases">
        <authorList>
            <person name="Varghese N."/>
            <person name="Submissions S."/>
        </authorList>
    </citation>
    <scope>NUCLEOTIDE SEQUENCE [LARGE SCALE GENOMIC DNA]</scope>
    <source>
        <strain evidence="3">CGMCC 4.3530</strain>
    </source>
</reference>
<protein>
    <submittedName>
        <fullName evidence="2">Uncharacterized protein</fullName>
    </submittedName>
</protein>
<organism evidence="2 3">
    <name type="scientific">Saccharopolyspora shandongensis</name>
    <dbReference type="NCBI Taxonomy" id="418495"/>
    <lineage>
        <taxon>Bacteria</taxon>
        <taxon>Bacillati</taxon>
        <taxon>Actinomycetota</taxon>
        <taxon>Actinomycetes</taxon>
        <taxon>Pseudonocardiales</taxon>
        <taxon>Pseudonocardiaceae</taxon>
        <taxon>Saccharopolyspora</taxon>
    </lineage>
</organism>
<dbReference type="STRING" id="418495.SAMN05216215_10429"/>
<evidence type="ECO:0000313" key="2">
    <source>
        <dbReference type="EMBL" id="SDY99852.1"/>
    </source>
</evidence>
<evidence type="ECO:0000313" key="3">
    <source>
        <dbReference type="Proteomes" id="UP000199529"/>
    </source>
</evidence>
<proteinExistence type="predicted"/>
<keyword evidence="1" id="KW-0812">Transmembrane</keyword>
<keyword evidence="1" id="KW-0472">Membrane</keyword>
<dbReference type="RefSeq" id="WP_093273234.1">
    <property type="nucleotide sequence ID" value="NZ_FNOK01000042.1"/>
</dbReference>
<dbReference type="OrthoDB" id="3692039at2"/>